<organism evidence="1 2">
    <name type="scientific">Streptomyces rapamycinicus</name>
    <dbReference type="NCBI Taxonomy" id="1226757"/>
    <lineage>
        <taxon>Bacteria</taxon>
        <taxon>Bacillati</taxon>
        <taxon>Actinomycetota</taxon>
        <taxon>Actinomycetes</taxon>
        <taxon>Kitasatosporales</taxon>
        <taxon>Streptomycetaceae</taxon>
        <taxon>Streptomyces</taxon>
        <taxon>Streptomyces violaceusniger group</taxon>
    </lineage>
</organism>
<evidence type="ECO:0000313" key="2">
    <source>
        <dbReference type="Proteomes" id="UP000530530"/>
    </source>
</evidence>
<proteinExistence type="predicted"/>
<accession>A0ABR6LXD0</accession>
<reference evidence="1 2" key="1">
    <citation type="submission" date="2020-08" db="EMBL/GenBank/DDBJ databases">
        <title>Sequencing the genomes of 1000 actinobacteria strains.</title>
        <authorList>
            <person name="Klenk H.-P."/>
        </authorList>
    </citation>
    <scope>NUCLEOTIDE SEQUENCE [LARGE SCALE GENOMIC DNA]</scope>
    <source>
        <strain evidence="1 2">DSM 41530</strain>
    </source>
</reference>
<gene>
    <name evidence="1" type="ORF">BJY27_007963</name>
</gene>
<dbReference type="EMBL" id="JACHNG010000001">
    <property type="protein sequence ID" value="MBB4787002.1"/>
    <property type="molecule type" value="Genomic_DNA"/>
</dbReference>
<keyword evidence="2" id="KW-1185">Reference proteome</keyword>
<protein>
    <submittedName>
        <fullName evidence="1">Uncharacterized protein</fullName>
    </submittedName>
</protein>
<sequence>MAAVGRPDLADDRTLADGYARLVELRTERERVYAGGIP</sequence>
<dbReference type="Proteomes" id="UP000530530">
    <property type="component" value="Unassembled WGS sequence"/>
</dbReference>
<comment type="caution">
    <text evidence="1">The sequence shown here is derived from an EMBL/GenBank/DDBJ whole genome shotgun (WGS) entry which is preliminary data.</text>
</comment>
<evidence type="ECO:0000313" key="1">
    <source>
        <dbReference type="EMBL" id="MBB4787002.1"/>
    </source>
</evidence>
<name>A0ABR6LXD0_9ACTN</name>